<comment type="caution">
    <text evidence="2">The sequence shown here is derived from an EMBL/GenBank/DDBJ whole genome shotgun (WGS) entry which is preliminary data.</text>
</comment>
<dbReference type="STRING" id="48256.CLHUN_18560"/>
<sequence>MCKPLVTVGIINYNCIKYLENCVASYLRQSYGKLEIIIVDDCSADGSVEVLRELERNNENIRCIFHDINSGGPSAAIREVIEQAKGKYFQWIASDDYAEENAIESFVDNLEKTNNDYVYCNFKIIDESNKVTAYWRYTLPSLEELVLKIFSNASGIMPMNGLYRLDFFRSTGITWSVYRNNDHSSDTINSLYFVKNGMKYGFINEALINYRLHQNNCSHNIEARLNTSLMVYDYIIKNFSEESYFPAVDWKGAAHREQLKSYTIASYFYSKITGYMSLKGIPPHLKYTVTQAGLKECVRCFMEEGTRYIRLGLEQGGPYKDDLLALEDKYNKLFI</sequence>
<evidence type="ECO:0000259" key="1">
    <source>
        <dbReference type="Pfam" id="PF00535"/>
    </source>
</evidence>
<dbReference type="CDD" id="cd00761">
    <property type="entry name" value="Glyco_tranf_GTA_type"/>
    <property type="match status" value="1"/>
</dbReference>
<gene>
    <name evidence="2" type="primary">tuaG</name>
    <name evidence="2" type="ORF">CLHUN_18560</name>
</gene>
<dbReference type="EMBL" id="MZGX01000010">
    <property type="protein sequence ID" value="OPX44301.1"/>
    <property type="molecule type" value="Genomic_DNA"/>
</dbReference>
<dbReference type="EC" id="2.4.-.-" evidence="2"/>
<dbReference type="PANTHER" id="PTHR22916">
    <property type="entry name" value="GLYCOSYLTRANSFERASE"/>
    <property type="match status" value="1"/>
</dbReference>
<dbReference type="Gene3D" id="3.90.550.10">
    <property type="entry name" value="Spore Coat Polysaccharide Biosynthesis Protein SpsA, Chain A"/>
    <property type="match status" value="1"/>
</dbReference>
<organism evidence="2 3">
    <name type="scientific">Ruminiclostridium hungatei</name>
    <name type="common">Clostridium hungatei</name>
    <dbReference type="NCBI Taxonomy" id="48256"/>
    <lineage>
        <taxon>Bacteria</taxon>
        <taxon>Bacillati</taxon>
        <taxon>Bacillota</taxon>
        <taxon>Clostridia</taxon>
        <taxon>Eubacteriales</taxon>
        <taxon>Oscillospiraceae</taxon>
        <taxon>Ruminiclostridium</taxon>
    </lineage>
</organism>
<evidence type="ECO:0000313" key="2">
    <source>
        <dbReference type="EMBL" id="OPX44301.1"/>
    </source>
</evidence>
<keyword evidence="2" id="KW-0808">Transferase</keyword>
<dbReference type="InterPro" id="IPR001173">
    <property type="entry name" value="Glyco_trans_2-like"/>
</dbReference>
<dbReference type="GO" id="GO:0016758">
    <property type="term" value="F:hexosyltransferase activity"/>
    <property type="evidence" value="ECO:0007669"/>
    <property type="project" value="UniProtKB-ARBA"/>
</dbReference>
<keyword evidence="3" id="KW-1185">Reference proteome</keyword>
<dbReference type="Pfam" id="PF00535">
    <property type="entry name" value="Glycos_transf_2"/>
    <property type="match status" value="1"/>
</dbReference>
<dbReference type="Proteomes" id="UP000191554">
    <property type="component" value="Unassembled WGS sequence"/>
</dbReference>
<dbReference type="PANTHER" id="PTHR22916:SF3">
    <property type="entry name" value="UDP-GLCNAC:BETAGAL BETA-1,3-N-ACETYLGLUCOSAMINYLTRANSFERASE-LIKE PROTEIN 1"/>
    <property type="match status" value="1"/>
</dbReference>
<feature type="domain" description="Glycosyltransferase 2-like" evidence="1">
    <location>
        <begin position="7"/>
        <end position="168"/>
    </location>
</feature>
<proteinExistence type="predicted"/>
<dbReference type="AlphaFoldDB" id="A0A1V4SM47"/>
<dbReference type="InterPro" id="IPR029044">
    <property type="entry name" value="Nucleotide-diphossugar_trans"/>
</dbReference>
<reference evidence="2 3" key="1">
    <citation type="submission" date="2017-03" db="EMBL/GenBank/DDBJ databases">
        <title>Genome sequence of Clostridium hungatei DSM 14427.</title>
        <authorList>
            <person name="Poehlein A."/>
            <person name="Daniel R."/>
        </authorList>
    </citation>
    <scope>NUCLEOTIDE SEQUENCE [LARGE SCALE GENOMIC DNA]</scope>
    <source>
        <strain evidence="2 3">DSM 14427</strain>
    </source>
</reference>
<evidence type="ECO:0000313" key="3">
    <source>
        <dbReference type="Proteomes" id="UP000191554"/>
    </source>
</evidence>
<accession>A0A1V4SM47</accession>
<name>A0A1V4SM47_RUMHU</name>
<dbReference type="SUPFAM" id="SSF53448">
    <property type="entry name" value="Nucleotide-diphospho-sugar transferases"/>
    <property type="match status" value="1"/>
</dbReference>
<keyword evidence="2" id="KW-0328">Glycosyltransferase</keyword>
<protein>
    <submittedName>
        <fullName evidence="2">Putative teichuronic acid biosynthesis glycosyltransferase TuaG</fullName>
        <ecNumber evidence="2">2.4.-.-</ecNumber>
    </submittedName>
</protein>
<dbReference type="RefSeq" id="WP_165755715.1">
    <property type="nucleotide sequence ID" value="NZ_MZGX01000010.1"/>
</dbReference>